<dbReference type="EMBL" id="UOGH01000139">
    <property type="protein sequence ID" value="VAX29938.1"/>
    <property type="molecule type" value="Genomic_DNA"/>
</dbReference>
<dbReference type="GO" id="GO:0043190">
    <property type="term" value="C:ATP-binding cassette (ABC) transporter complex"/>
    <property type="evidence" value="ECO:0007669"/>
    <property type="project" value="InterPro"/>
</dbReference>
<evidence type="ECO:0000256" key="2">
    <source>
        <dbReference type="ARBA" id="ARBA00022692"/>
    </source>
</evidence>
<dbReference type="GO" id="GO:0140359">
    <property type="term" value="F:ABC-type transporter activity"/>
    <property type="evidence" value="ECO:0007669"/>
    <property type="project" value="InterPro"/>
</dbReference>
<feature type="transmembrane region" description="Helical" evidence="5">
    <location>
        <begin position="136"/>
        <end position="158"/>
    </location>
</feature>
<evidence type="ECO:0000256" key="3">
    <source>
        <dbReference type="ARBA" id="ARBA00022989"/>
    </source>
</evidence>
<dbReference type="PROSITE" id="PS51012">
    <property type="entry name" value="ABC_TM2"/>
    <property type="match status" value="1"/>
</dbReference>
<gene>
    <name evidence="7" type="ORF">MNBD_NITROSPIRAE02-884</name>
</gene>
<comment type="subcellular location">
    <subcellularLocation>
        <location evidence="1">Membrane</location>
        <topology evidence="1">Multi-pass membrane protein</topology>
    </subcellularLocation>
</comment>
<keyword evidence="2 5" id="KW-0812">Transmembrane</keyword>
<evidence type="ECO:0000313" key="7">
    <source>
        <dbReference type="EMBL" id="VAX29938.1"/>
    </source>
</evidence>
<evidence type="ECO:0000259" key="6">
    <source>
        <dbReference type="PROSITE" id="PS51012"/>
    </source>
</evidence>
<dbReference type="PANTHER" id="PTHR43332:SF2">
    <property type="entry name" value="INNER MEMBRANE TRANSPORT PERMEASE YADH"/>
    <property type="match status" value="1"/>
</dbReference>
<dbReference type="PRINTS" id="PR00164">
    <property type="entry name" value="ABC2TRNSPORT"/>
</dbReference>
<dbReference type="PIRSF" id="PIRSF006648">
    <property type="entry name" value="DrrB"/>
    <property type="match status" value="1"/>
</dbReference>
<feature type="transmembrane region" description="Helical" evidence="5">
    <location>
        <begin position="24"/>
        <end position="42"/>
    </location>
</feature>
<keyword evidence="3 5" id="KW-1133">Transmembrane helix</keyword>
<name>A0A3B1D1R7_9ZZZZ</name>
<feature type="domain" description="ABC transmembrane type-2" evidence="6">
    <location>
        <begin position="22"/>
        <end position="243"/>
    </location>
</feature>
<dbReference type="InterPro" id="IPR047817">
    <property type="entry name" value="ABC2_TM_bact-type"/>
</dbReference>
<reference evidence="7" key="1">
    <citation type="submission" date="2018-06" db="EMBL/GenBank/DDBJ databases">
        <authorList>
            <person name="Zhirakovskaya E."/>
        </authorList>
    </citation>
    <scope>NUCLEOTIDE SEQUENCE</scope>
</reference>
<sequence length="245" mass="27605">MFNGFRGVLYRELSVFRTRAKKQILASSLSPLLYLIAFGWSFGKGVSVDGLPYITFLIPGLITMSSLNQSYGIAQELNITRFYFHVFDEFLIAPISHTEIVLGEAAYGMFKGLLSTILIFVYAFLFGVKLMFNPVFFMAILLHTFLFATLGITIAMIVRDHGTQATVNTFVITPMIFLSGTFFPVDKLPYIFKMFVYALPLTYSTKVIRASLTGGEVNSLFVFLIVIFAALFFYTALWAVRRVEA</sequence>
<dbReference type="InterPro" id="IPR000412">
    <property type="entry name" value="ABC_2_transport"/>
</dbReference>
<dbReference type="Pfam" id="PF01061">
    <property type="entry name" value="ABC2_membrane"/>
    <property type="match status" value="1"/>
</dbReference>
<organism evidence="7">
    <name type="scientific">hydrothermal vent metagenome</name>
    <dbReference type="NCBI Taxonomy" id="652676"/>
    <lineage>
        <taxon>unclassified sequences</taxon>
        <taxon>metagenomes</taxon>
        <taxon>ecological metagenomes</taxon>
    </lineage>
</organism>
<protein>
    <submittedName>
        <fullName evidence="7">Efflux ABC transporter, permease protein</fullName>
    </submittedName>
</protein>
<dbReference type="InterPro" id="IPR052522">
    <property type="entry name" value="ABC-2_transport_permease"/>
</dbReference>
<keyword evidence="4 5" id="KW-0472">Membrane</keyword>
<feature type="transmembrane region" description="Helical" evidence="5">
    <location>
        <begin position="112"/>
        <end position="130"/>
    </location>
</feature>
<dbReference type="InterPro" id="IPR013525">
    <property type="entry name" value="ABC2_TM"/>
</dbReference>
<evidence type="ECO:0000256" key="4">
    <source>
        <dbReference type="ARBA" id="ARBA00023136"/>
    </source>
</evidence>
<evidence type="ECO:0000256" key="5">
    <source>
        <dbReference type="SAM" id="Phobius"/>
    </source>
</evidence>
<feature type="transmembrane region" description="Helical" evidence="5">
    <location>
        <begin position="220"/>
        <end position="240"/>
    </location>
</feature>
<dbReference type="AlphaFoldDB" id="A0A3B1D1R7"/>
<feature type="transmembrane region" description="Helical" evidence="5">
    <location>
        <begin position="165"/>
        <end position="184"/>
    </location>
</feature>
<accession>A0A3B1D1R7</accession>
<evidence type="ECO:0000256" key="1">
    <source>
        <dbReference type="ARBA" id="ARBA00004141"/>
    </source>
</evidence>
<dbReference type="PANTHER" id="PTHR43332">
    <property type="entry name" value="INNER MEMBRANE TRANSPORT PERMEASE YADH-RELATED"/>
    <property type="match status" value="1"/>
</dbReference>
<proteinExistence type="predicted"/>